<dbReference type="GO" id="GO:0005730">
    <property type="term" value="C:nucleolus"/>
    <property type="evidence" value="ECO:0007669"/>
    <property type="project" value="UniProtKB-SubCell"/>
</dbReference>
<proteinExistence type="inferred from homology"/>
<dbReference type="Pfam" id="PF08142">
    <property type="entry name" value="AARP2CN"/>
    <property type="match status" value="1"/>
</dbReference>
<feature type="compositionally biased region" description="Acidic residues" evidence="5">
    <location>
        <begin position="405"/>
        <end position="421"/>
    </location>
</feature>
<keyword evidence="3" id="KW-0539">Nucleus</keyword>
<dbReference type="InterPro" id="IPR039761">
    <property type="entry name" value="Bms1/Tsr1"/>
</dbReference>
<evidence type="ECO:0000256" key="1">
    <source>
        <dbReference type="ARBA" id="ARBA00004604"/>
    </source>
</evidence>
<evidence type="ECO:0000259" key="7">
    <source>
        <dbReference type="PROSITE" id="PS51714"/>
    </source>
</evidence>
<dbReference type="AlphaFoldDB" id="A0A316UK81"/>
<dbReference type="GeneID" id="37028833"/>
<dbReference type="GO" id="GO:0005525">
    <property type="term" value="F:GTP binding"/>
    <property type="evidence" value="ECO:0007669"/>
    <property type="project" value="TreeGrafter"/>
</dbReference>
<feature type="compositionally biased region" description="Basic and acidic residues" evidence="5">
    <location>
        <begin position="386"/>
        <end position="404"/>
    </location>
</feature>
<dbReference type="GO" id="GO:0006979">
    <property type="term" value="P:response to oxidative stress"/>
    <property type="evidence" value="ECO:0007669"/>
    <property type="project" value="InterPro"/>
</dbReference>
<dbReference type="RefSeq" id="XP_025359820.1">
    <property type="nucleotide sequence ID" value="XM_025507010.1"/>
</dbReference>
<dbReference type="InterPro" id="IPR007034">
    <property type="entry name" value="BMS1_TSR1_C"/>
</dbReference>
<feature type="compositionally biased region" description="Polar residues" evidence="5">
    <location>
        <begin position="359"/>
        <end position="376"/>
    </location>
</feature>
<dbReference type="SMART" id="SM00785">
    <property type="entry name" value="AARP2CN"/>
    <property type="match status" value="1"/>
</dbReference>
<feature type="domain" description="Bms1-type G" evidence="7">
    <location>
        <begin position="82"/>
        <end position="254"/>
    </location>
</feature>
<evidence type="ECO:0000313" key="8">
    <source>
        <dbReference type="EMBL" id="PWN25208.1"/>
    </source>
</evidence>
<dbReference type="GO" id="GO:0034511">
    <property type="term" value="F:U3 snoRNA binding"/>
    <property type="evidence" value="ECO:0007669"/>
    <property type="project" value="TreeGrafter"/>
</dbReference>
<dbReference type="Proteomes" id="UP000245884">
    <property type="component" value="Unassembled WGS sequence"/>
</dbReference>
<keyword evidence="9" id="KW-1185">Reference proteome</keyword>
<evidence type="ECO:0000256" key="4">
    <source>
        <dbReference type="ARBA" id="ARBA00038288"/>
    </source>
</evidence>
<feature type="region of interest" description="Disordered" evidence="5">
    <location>
        <begin position="352"/>
        <end position="457"/>
    </location>
</feature>
<reference evidence="8 9" key="1">
    <citation type="journal article" date="2018" name="Mol. Biol. Evol.">
        <title>Broad Genomic Sampling Reveals a Smut Pathogenic Ancestry of the Fungal Clade Ustilaginomycotina.</title>
        <authorList>
            <person name="Kijpornyongpan T."/>
            <person name="Mondo S.J."/>
            <person name="Barry K."/>
            <person name="Sandor L."/>
            <person name="Lee J."/>
            <person name="Lipzen A."/>
            <person name="Pangilinan J."/>
            <person name="LaButti K."/>
            <person name="Hainaut M."/>
            <person name="Henrissat B."/>
            <person name="Grigoriev I.V."/>
            <person name="Spatafora J.W."/>
            <person name="Aime M.C."/>
        </authorList>
    </citation>
    <scope>NUCLEOTIDE SEQUENCE [LARGE SCALE GENOMIC DNA]</scope>
    <source>
        <strain evidence="8 9">MCA 5214</strain>
    </source>
</reference>
<feature type="domain" description="Plant heme peroxidase family profile" evidence="6">
    <location>
        <begin position="30"/>
        <end position="334"/>
    </location>
</feature>
<dbReference type="GO" id="GO:0000462">
    <property type="term" value="P:maturation of SSU-rRNA from tricistronic rRNA transcript (SSU-rRNA, 5.8S rRNA, LSU-rRNA)"/>
    <property type="evidence" value="ECO:0007669"/>
    <property type="project" value="TreeGrafter"/>
</dbReference>
<evidence type="ECO:0000256" key="3">
    <source>
        <dbReference type="ARBA" id="ARBA00023242"/>
    </source>
</evidence>
<evidence type="ECO:0000256" key="2">
    <source>
        <dbReference type="ARBA" id="ARBA00022517"/>
    </source>
</evidence>
<evidence type="ECO:0000313" key="9">
    <source>
        <dbReference type="Proteomes" id="UP000245884"/>
    </source>
</evidence>
<feature type="compositionally biased region" description="Acidic residues" evidence="5">
    <location>
        <begin position="446"/>
        <end position="457"/>
    </location>
</feature>
<protein>
    <submittedName>
        <fullName evidence="8">DUF663-domain-containing protein</fullName>
    </submittedName>
</protein>
<dbReference type="PANTHER" id="PTHR12858:SF1">
    <property type="entry name" value="PRE-RRNA-PROCESSING PROTEIN TSR1 HOMOLOG"/>
    <property type="match status" value="1"/>
</dbReference>
<dbReference type="InterPro" id="IPR002016">
    <property type="entry name" value="Haem_peroxidase"/>
</dbReference>
<dbReference type="InterPro" id="IPR012948">
    <property type="entry name" value="AARP2CN"/>
</dbReference>
<dbReference type="GO" id="GO:0004601">
    <property type="term" value="F:peroxidase activity"/>
    <property type="evidence" value="ECO:0007669"/>
    <property type="project" value="InterPro"/>
</dbReference>
<comment type="similarity">
    <text evidence="4">Belongs to the TRAFAC class translation factor GTPase superfamily. Bms1-like GTPase family. TSR1 subfamily.</text>
</comment>
<comment type="subcellular location">
    <subcellularLocation>
        <location evidence="1">Nucleus</location>
        <location evidence="1">Nucleolus</location>
    </subcellularLocation>
</comment>
<feature type="compositionally biased region" description="Basic residues" evidence="5">
    <location>
        <begin position="1"/>
        <end position="32"/>
    </location>
</feature>
<dbReference type="Pfam" id="PF04950">
    <property type="entry name" value="RIBIOP_C"/>
    <property type="match status" value="1"/>
</dbReference>
<feature type="compositionally biased region" description="Low complexity" evidence="5">
    <location>
        <begin position="36"/>
        <end position="47"/>
    </location>
</feature>
<dbReference type="InterPro" id="IPR030387">
    <property type="entry name" value="G_Bms1/Tsr1_dom"/>
</dbReference>
<gene>
    <name evidence="8" type="ORF">BDZ90DRAFT_234408</name>
</gene>
<feature type="region of interest" description="Disordered" evidence="5">
    <location>
        <begin position="1"/>
        <end position="62"/>
    </location>
</feature>
<dbReference type="Pfam" id="PF22298">
    <property type="entry name" value="Tsr1_G-like"/>
    <property type="match status" value="1"/>
</dbReference>
<dbReference type="PROSITE" id="PS51714">
    <property type="entry name" value="G_BMS1"/>
    <property type="match status" value="1"/>
</dbReference>
<sequence>MAGHHHRSTLKQRNKPFKSKHSTKSSIKKLAKGRPASVASHSSSTTSGAIRNAQSRKNQAKQIQLAKREAIKQAQRLYEGGMPKVVSVLELTPDANAWQVCASLERSPSWEAVRDVRSALQSGLSSCQMRSHSTNLQFLPLPYGSLYPTLSAVASSDFVILVLSATHSIEEGSWGELALRILHAQGMPEVLAVVPTVKDAAEGSSAGKTGENAVRKSLTSFVKYFDPSTDRIYALDVDAERDGLLRTMATSVPRFPAWREARPYLIADGAEWRSEGEERGTLVVKGWSRGNAIFSAQRLVHVRDFGDFRVKRIVAPAMTKGKGKRARRDVEMEDAEQLTPDGLVILDERDDEEADDLQSENTVSEGLNGMQEQTWPTEEEMAQGEARQRQAEKEEDKYKTRWLIEESDGEEGGDDSDEEENAGMLGGSDAFESVPVTGWSRNGELNGDDEDDEPFDDEDVDDAALYAQQGERRARAEEDLEFPDEVDTPLHIPARQRFARYRGMASMRSSTWDAYEELPAEYSRIFQFDDWERVKRAVEGKARIDGVSMGREIAIEIEDVPVEMARRFGAIKDADMKQRLLPMTVWGLLRHEHKKTVANFTVLRNTEYTETVKSKDPVLMLLGPRLLCVNPIYSEHSLGTSTSRPIPSAADGSVQVHPHKFHRFLPPPSPTPSVATIYAPITFGSPSITLLRPRSWGATPERGYDERGVGANQYPDLIGSGSLLKKNGNGPLRVNVKRVLLTGEPFKIHKKTATIRWMFFQPEDVRYFAPIPLRTKYGRTGHIREPLGTHGRFKAHFDGPIGQMDTIMMALYKRVYPKFTTEEYTDGWDELPAKFLEAREAVEAKSGKEDDGDRGMDM</sequence>
<feature type="compositionally biased region" description="Polar residues" evidence="5">
    <location>
        <begin position="48"/>
        <end position="62"/>
    </location>
</feature>
<dbReference type="GO" id="GO:0003924">
    <property type="term" value="F:GTPase activity"/>
    <property type="evidence" value="ECO:0007669"/>
    <property type="project" value="TreeGrafter"/>
</dbReference>
<dbReference type="GO" id="GO:0000479">
    <property type="term" value="P:endonucleolytic cleavage of tricistronic rRNA transcript (SSU-rRNA, 5.8S rRNA, LSU-rRNA)"/>
    <property type="evidence" value="ECO:0007669"/>
    <property type="project" value="TreeGrafter"/>
</dbReference>
<evidence type="ECO:0000259" key="6">
    <source>
        <dbReference type="PROSITE" id="PS50873"/>
    </source>
</evidence>
<dbReference type="SMART" id="SM01362">
    <property type="entry name" value="DUF663"/>
    <property type="match status" value="1"/>
</dbReference>
<accession>A0A316UK81</accession>
<dbReference type="PANTHER" id="PTHR12858">
    <property type="entry name" value="RIBOSOME BIOGENESIS PROTEIN"/>
    <property type="match status" value="1"/>
</dbReference>
<dbReference type="GO" id="GO:0030688">
    <property type="term" value="C:preribosome, small subunit precursor"/>
    <property type="evidence" value="ECO:0007669"/>
    <property type="project" value="TreeGrafter"/>
</dbReference>
<organism evidence="8 9">
    <name type="scientific">Jaminaea rosea</name>
    <dbReference type="NCBI Taxonomy" id="1569628"/>
    <lineage>
        <taxon>Eukaryota</taxon>
        <taxon>Fungi</taxon>
        <taxon>Dikarya</taxon>
        <taxon>Basidiomycota</taxon>
        <taxon>Ustilaginomycotina</taxon>
        <taxon>Exobasidiomycetes</taxon>
        <taxon>Microstromatales</taxon>
        <taxon>Microstromatales incertae sedis</taxon>
        <taxon>Jaminaea</taxon>
    </lineage>
</organism>
<dbReference type="PROSITE" id="PS50873">
    <property type="entry name" value="PEROXIDASE_4"/>
    <property type="match status" value="1"/>
</dbReference>
<dbReference type="GO" id="GO:0020037">
    <property type="term" value="F:heme binding"/>
    <property type="evidence" value="ECO:0007669"/>
    <property type="project" value="InterPro"/>
</dbReference>
<dbReference type="STRING" id="1569628.A0A316UK81"/>
<dbReference type="OrthoDB" id="119302at2759"/>
<evidence type="ECO:0000256" key="5">
    <source>
        <dbReference type="SAM" id="MobiDB-lite"/>
    </source>
</evidence>
<dbReference type="EMBL" id="KZ819677">
    <property type="protein sequence ID" value="PWN25208.1"/>
    <property type="molecule type" value="Genomic_DNA"/>
</dbReference>
<keyword evidence="2" id="KW-0690">Ribosome biogenesis</keyword>
<name>A0A316UK81_9BASI</name>